<dbReference type="RefSeq" id="XP_007605427.1">
    <property type="nucleotide sequence ID" value="XM_007605365.1"/>
</dbReference>
<gene>
    <name evidence="3" type="ORF">VICG_01982</name>
</gene>
<keyword evidence="2" id="KW-0732">Signal</keyword>
<evidence type="ECO:0000313" key="4">
    <source>
        <dbReference type="Proteomes" id="UP000011082"/>
    </source>
</evidence>
<feature type="signal peptide" evidence="2">
    <location>
        <begin position="1"/>
        <end position="19"/>
    </location>
</feature>
<dbReference type="InParanoid" id="L2GKX5"/>
<organism evidence="3 4">
    <name type="scientific">Vittaforma corneae (strain ATCC 50505)</name>
    <name type="common">Microsporidian parasite</name>
    <name type="synonym">Nosema corneum</name>
    <dbReference type="NCBI Taxonomy" id="993615"/>
    <lineage>
        <taxon>Eukaryota</taxon>
        <taxon>Fungi</taxon>
        <taxon>Fungi incertae sedis</taxon>
        <taxon>Microsporidia</taxon>
        <taxon>Nosematidae</taxon>
        <taxon>Vittaforma</taxon>
    </lineage>
</organism>
<reference evidence="4" key="1">
    <citation type="submission" date="2011-05" db="EMBL/GenBank/DDBJ databases">
        <title>The genome sequence of Vittaforma corneae strain ATCC 50505.</title>
        <authorList>
            <consortium name="The Broad Institute Genome Sequencing Platform"/>
            <person name="Cuomo C."/>
            <person name="Didier E."/>
            <person name="Bowers L."/>
            <person name="Young S.K."/>
            <person name="Zeng Q."/>
            <person name="Gargeya S."/>
            <person name="Fitzgerald M."/>
            <person name="Haas B."/>
            <person name="Abouelleil A."/>
            <person name="Alvarado L."/>
            <person name="Arachchi H.M."/>
            <person name="Berlin A."/>
            <person name="Chapman S.B."/>
            <person name="Gearin G."/>
            <person name="Goldberg J."/>
            <person name="Griggs A."/>
            <person name="Gujja S."/>
            <person name="Hansen M."/>
            <person name="Heiman D."/>
            <person name="Howarth C."/>
            <person name="Larimer J."/>
            <person name="Lui A."/>
            <person name="MacDonald P.J.P."/>
            <person name="McCowen C."/>
            <person name="Montmayeur A."/>
            <person name="Murphy C."/>
            <person name="Neiman D."/>
            <person name="Pearson M."/>
            <person name="Priest M."/>
            <person name="Roberts A."/>
            <person name="Saif S."/>
            <person name="Shea T."/>
            <person name="Sisk P."/>
            <person name="Stolte C."/>
            <person name="Sykes S."/>
            <person name="Wortman J."/>
            <person name="Nusbaum C."/>
            <person name="Birren B."/>
        </authorList>
    </citation>
    <scope>NUCLEOTIDE SEQUENCE [LARGE SCALE GENOMIC DNA]</scope>
    <source>
        <strain evidence="4">ATCC 50505</strain>
    </source>
</reference>
<dbReference type="EMBL" id="JH370153">
    <property type="protein sequence ID" value="ELA40952.1"/>
    <property type="molecule type" value="Genomic_DNA"/>
</dbReference>
<name>L2GKX5_VITCO</name>
<proteinExistence type="predicted"/>
<keyword evidence="4" id="KW-1185">Reference proteome</keyword>
<feature type="chain" id="PRO_5003959968" description="GOLD domain-containing protein" evidence="2">
    <location>
        <begin position="20"/>
        <end position="243"/>
    </location>
</feature>
<protein>
    <recommendedName>
        <fullName evidence="5">GOLD domain-containing protein</fullName>
    </recommendedName>
</protein>
<accession>L2GKX5</accession>
<keyword evidence="1" id="KW-0472">Membrane</keyword>
<dbReference type="Proteomes" id="UP000011082">
    <property type="component" value="Unassembled WGS sequence"/>
</dbReference>
<dbReference type="HOGENOM" id="CLU_1143303_0_0_1"/>
<evidence type="ECO:0008006" key="5">
    <source>
        <dbReference type="Google" id="ProtNLM"/>
    </source>
</evidence>
<keyword evidence="1" id="KW-0812">Transmembrane</keyword>
<feature type="transmembrane region" description="Helical" evidence="1">
    <location>
        <begin position="209"/>
        <end position="227"/>
    </location>
</feature>
<dbReference type="AlphaFoldDB" id="L2GKX5"/>
<dbReference type="GeneID" id="19882692"/>
<evidence type="ECO:0000256" key="2">
    <source>
        <dbReference type="SAM" id="SignalP"/>
    </source>
</evidence>
<keyword evidence="1" id="KW-1133">Transmembrane helix</keyword>
<sequence>MLVAILKILVAFFAITVSAHEIVLQLDTTLKECDDECGCNQNHTIESCVSLNDKDGTITFFSGSSSLPSTSKICKECYNLTRIINIIQEESKESFQFEFQIAKMPLLNLLRVYDKGFLGLVSMNQFYLITVENDNGLFFEKYKFHELKEDKNNGAFHPTSNSSFKPCSTEVVNFLYFSTFKNRFTIADTMKTTDLVIQNTQKFIDYSTYLYYTSIFLLCITILILCIKNRDLIRKYKLKQSTE</sequence>
<evidence type="ECO:0000256" key="1">
    <source>
        <dbReference type="SAM" id="Phobius"/>
    </source>
</evidence>
<dbReference type="VEuPathDB" id="MicrosporidiaDB:VICG_01982"/>
<evidence type="ECO:0000313" key="3">
    <source>
        <dbReference type="EMBL" id="ELA40952.1"/>
    </source>
</evidence>